<dbReference type="Proteomes" id="UP000001055">
    <property type="component" value="Unassembled WGS sequence"/>
</dbReference>
<gene>
    <name evidence="2" type="ORF">SNOG_12885</name>
</gene>
<evidence type="ECO:0000256" key="1">
    <source>
        <dbReference type="SAM" id="MobiDB-lite"/>
    </source>
</evidence>
<dbReference type="GeneID" id="5980014"/>
<feature type="region of interest" description="Disordered" evidence="1">
    <location>
        <begin position="1"/>
        <end position="96"/>
    </location>
</feature>
<dbReference type="InParanoid" id="Q0U5S9"/>
<evidence type="ECO:0000313" key="3">
    <source>
        <dbReference type="Proteomes" id="UP000001055"/>
    </source>
</evidence>
<proteinExistence type="predicted"/>
<evidence type="ECO:0000313" key="2">
    <source>
        <dbReference type="EMBL" id="EAT79685.2"/>
    </source>
</evidence>
<protein>
    <submittedName>
        <fullName evidence="2">Uncharacterized protein</fullName>
    </submittedName>
</protein>
<feature type="compositionally biased region" description="Basic and acidic residues" evidence="1">
    <location>
        <begin position="39"/>
        <end position="50"/>
    </location>
</feature>
<dbReference type="VEuPathDB" id="FungiDB:JI435_128850"/>
<reference evidence="3" key="1">
    <citation type="journal article" date="2007" name="Plant Cell">
        <title>Dothideomycete-plant interactions illuminated by genome sequencing and EST analysis of the wheat pathogen Stagonospora nodorum.</title>
        <authorList>
            <person name="Hane J.K."/>
            <person name="Lowe R.G."/>
            <person name="Solomon P.S."/>
            <person name="Tan K.C."/>
            <person name="Schoch C.L."/>
            <person name="Spatafora J.W."/>
            <person name="Crous P.W."/>
            <person name="Kodira C."/>
            <person name="Birren B.W."/>
            <person name="Galagan J.E."/>
            <person name="Torriani S.F."/>
            <person name="McDonald B.A."/>
            <person name="Oliver R.P."/>
        </authorList>
    </citation>
    <scope>NUCLEOTIDE SEQUENCE [LARGE SCALE GENOMIC DNA]</scope>
    <source>
        <strain evidence="3">SN15 / ATCC MYA-4574 / FGSC 10173</strain>
    </source>
</reference>
<accession>Q0U5S9</accession>
<dbReference type="KEGG" id="pno:SNOG_12885"/>
<name>Q0U5S9_PHANO</name>
<dbReference type="AlphaFoldDB" id="Q0U5S9"/>
<dbReference type="EMBL" id="CH445348">
    <property type="protein sequence ID" value="EAT79685.2"/>
    <property type="molecule type" value="Genomic_DNA"/>
</dbReference>
<sequence length="96" mass="9905">MEREAQGTRDAQFESPATGSGIIIDGIDQPQAQSPPFVEARDAQSGRDDPPPADPTPGLKARDAQSGRADPPPADPTPGLKARNPRGGGIIPPTEA</sequence>
<dbReference type="RefSeq" id="XP_001803101.1">
    <property type="nucleotide sequence ID" value="XM_001803049.1"/>
</dbReference>
<organism evidence="2 3">
    <name type="scientific">Phaeosphaeria nodorum (strain SN15 / ATCC MYA-4574 / FGSC 10173)</name>
    <name type="common">Glume blotch fungus</name>
    <name type="synonym">Parastagonospora nodorum</name>
    <dbReference type="NCBI Taxonomy" id="321614"/>
    <lineage>
        <taxon>Eukaryota</taxon>
        <taxon>Fungi</taxon>
        <taxon>Dikarya</taxon>
        <taxon>Ascomycota</taxon>
        <taxon>Pezizomycotina</taxon>
        <taxon>Dothideomycetes</taxon>
        <taxon>Pleosporomycetidae</taxon>
        <taxon>Pleosporales</taxon>
        <taxon>Pleosporineae</taxon>
        <taxon>Phaeosphaeriaceae</taxon>
        <taxon>Parastagonospora</taxon>
    </lineage>
</organism>